<reference evidence="4" key="1">
    <citation type="submission" date="2022-10" db="EMBL/GenBank/DDBJ databases">
        <title>Culturing micro-colonial fungi from biological soil crusts in the Mojave desert and describing Neophaeococcomyces mojavensis, and introducing the new genera and species Taxawa tesnikishii.</title>
        <authorList>
            <person name="Kurbessoian T."/>
            <person name="Stajich J.E."/>
        </authorList>
    </citation>
    <scope>NUCLEOTIDE SEQUENCE</scope>
    <source>
        <strain evidence="4">TK_1</strain>
    </source>
</reference>
<sequence length="260" mass="28264">MSFPRACASLTSAAPAVFKIASPAALPLARRCPQCLRGFSSYRPIHQSSKRQLQTATAYHPASLDPPPPPPRNVGVPDSSIAGGKPQISESRPPRLTEQHGTGSASVQEERPSVSITEAEAQKSKPVAAATATATSTAAAPSQRPRRSKLRPRKAAMTLSSAAVEQLKGLLDQPEPKLIRVGVKNRGCSGLAYHLEYVDKPGAFDEAVEQDGVKVLIDSKALFSIIGSEMDWMEDKLSARFVFKNPNISRWHFWRYDEYC</sequence>
<gene>
    <name evidence="4" type="primary">ISA1</name>
    <name evidence="4" type="ORF">H2201_005573</name>
</gene>
<evidence type="ECO:0000313" key="5">
    <source>
        <dbReference type="Proteomes" id="UP001172684"/>
    </source>
</evidence>
<dbReference type="Pfam" id="PF01521">
    <property type="entry name" value="Fe-S_biosyn"/>
    <property type="match status" value="1"/>
</dbReference>
<feature type="compositionally biased region" description="Low complexity" evidence="2">
    <location>
        <begin position="128"/>
        <end position="140"/>
    </location>
</feature>
<evidence type="ECO:0000313" key="4">
    <source>
        <dbReference type="EMBL" id="KAJ9663612.1"/>
    </source>
</evidence>
<dbReference type="InterPro" id="IPR000361">
    <property type="entry name" value="ATAP_core_dom"/>
</dbReference>
<keyword evidence="5" id="KW-1185">Reference proteome</keyword>
<dbReference type="NCBIfam" id="TIGR00049">
    <property type="entry name" value="iron-sulfur cluster assembly accessory protein"/>
    <property type="match status" value="1"/>
</dbReference>
<feature type="compositionally biased region" description="Basic residues" evidence="2">
    <location>
        <begin position="144"/>
        <end position="154"/>
    </location>
</feature>
<dbReference type="InterPro" id="IPR035903">
    <property type="entry name" value="HesB-like_dom_sf"/>
</dbReference>
<dbReference type="PANTHER" id="PTHR10072">
    <property type="entry name" value="IRON-SULFUR CLUSTER ASSEMBLY PROTEIN"/>
    <property type="match status" value="1"/>
</dbReference>
<dbReference type="PANTHER" id="PTHR10072:SF41">
    <property type="entry name" value="IRON-SULFUR CLUSTER ASSEMBLY 1 HOMOLOG, MITOCHONDRIAL"/>
    <property type="match status" value="1"/>
</dbReference>
<protein>
    <submittedName>
        <fullName evidence="4">Iron-sulfur assembly protein 1</fullName>
    </submittedName>
</protein>
<proteinExistence type="inferred from homology"/>
<accession>A0ABQ9NPK0</accession>
<organism evidence="4 5">
    <name type="scientific">Coniosporium apollinis</name>
    <dbReference type="NCBI Taxonomy" id="61459"/>
    <lineage>
        <taxon>Eukaryota</taxon>
        <taxon>Fungi</taxon>
        <taxon>Dikarya</taxon>
        <taxon>Ascomycota</taxon>
        <taxon>Pezizomycotina</taxon>
        <taxon>Dothideomycetes</taxon>
        <taxon>Dothideomycetes incertae sedis</taxon>
        <taxon>Coniosporium</taxon>
    </lineage>
</organism>
<comment type="similarity">
    <text evidence="1">Belongs to the HesB/IscA family.</text>
</comment>
<name>A0ABQ9NPK0_9PEZI</name>
<feature type="domain" description="Core" evidence="3">
    <location>
        <begin position="157"/>
        <end position="249"/>
    </location>
</feature>
<feature type="compositionally biased region" description="Polar residues" evidence="2">
    <location>
        <begin position="46"/>
        <end position="57"/>
    </location>
</feature>
<feature type="region of interest" description="Disordered" evidence="2">
    <location>
        <begin position="46"/>
        <end position="154"/>
    </location>
</feature>
<dbReference type="Proteomes" id="UP001172684">
    <property type="component" value="Unassembled WGS sequence"/>
</dbReference>
<comment type="caution">
    <text evidence="4">The sequence shown here is derived from an EMBL/GenBank/DDBJ whole genome shotgun (WGS) entry which is preliminary data.</text>
</comment>
<evidence type="ECO:0000256" key="1">
    <source>
        <dbReference type="ARBA" id="ARBA00006718"/>
    </source>
</evidence>
<dbReference type="Gene3D" id="2.60.300.12">
    <property type="entry name" value="HesB-like domain"/>
    <property type="match status" value="1"/>
</dbReference>
<dbReference type="InterPro" id="IPR050322">
    <property type="entry name" value="Fe-S_cluster_asmbl/transfer"/>
</dbReference>
<dbReference type="InterPro" id="IPR016092">
    <property type="entry name" value="ATAP"/>
</dbReference>
<evidence type="ECO:0000256" key="2">
    <source>
        <dbReference type="SAM" id="MobiDB-lite"/>
    </source>
</evidence>
<dbReference type="EMBL" id="JAPDRL010000042">
    <property type="protein sequence ID" value="KAJ9663612.1"/>
    <property type="molecule type" value="Genomic_DNA"/>
</dbReference>
<evidence type="ECO:0000259" key="3">
    <source>
        <dbReference type="Pfam" id="PF01521"/>
    </source>
</evidence>
<dbReference type="SUPFAM" id="SSF89360">
    <property type="entry name" value="HesB-like domain"/>
    <property type="match status" value="1"/>
</dbReference>